<comment type="caution">
    <text evidence="1">The sequence shown here is derived from an EMBL/GenBank/DDBJ whole genome shotgun (WGS) entry which is preliminary data.</text>
</comment>
<protein>
    <submittedName>
        <fullName evidence="1">Uncharacterized protein</fullName>
    </submittedName>
</protein>
<evidence type="ECO:0000313" key="2">
    <source>
        <dbReference type="Proteomes" id="UP000297407"/>
    </source>
</evidence>
<dbReference type="Proteomes" id="UP000297407">
    <property type="component" value="Unassembled WGS sequence"/>
</dbReference>
<dbReference type="EMBL" id="SRLH01000002">
    <property type="protein sequence ID" value="TGD59018.1"/>
    <property type="molecule type" value="Genomic_DNA"/>
</dbReference>
<name>A0A4Z0LB80_9FLAO</name>
<reference evidence="1 2" key="1">
    <citation type="submission" date="2019-04" db="EMBL/GenBank/DDBJ databases">
        <title>Flavobacterium sp. strain DS2-A Genome sequencing and assembly.</title>
        <authorList>
            <person name="Kim I."/>
        </authorList>
    </citation>
    <scope>NUCLEOTIDE SEQUENCE [LARGE SCALE GENOMIC DNA]</scope>
    <source>
        <strain evidence="1 2">DS2-A</strain>
    </source>
</reference>
<dbReference type="AlphaFoldDB" id="A0A4Z0LB80"/>
<dbReference type="RefSeq" id="WP_135525328.1">
    <property type="nucleotide sequence ID" value="NZ_SRLH01000002.1"/>
</dbReference>
<evidence type="ECO:0000313" key="1">
    <source>
        <dbReference type="EMBL" id="TGD59018.1"/>
    </source>
</evidence>
<proteinExistence type="predicted"/>
<accession>A0A4Z0LB80</accession>
<gene>
    <name evidence="1" type="ORF">E4635_03975</name>
</gene>
<sequence length="518" mass="60758">MKHSIHLFIVQTLLLFISMGHLLAQTNNTNKQREWKDIQKMADKAFALKYQEVNLKNSELENKVRTRMQSFQETIYFLTSWIDKYFPNGDKHPTTAYVHSIFLQTLYLEYAGHYQHAYRAYSTYLPDLLGQLELTHQAIPVYDKLPVSYWVRIRYKTLASINKELAAHDDEFEINILQSADDAITKAMRRVDYLLKKDQYVSTVSSQTDRQFVMKQMISNVADSTAETDQVKWSDIYIKGICKNFEQPFLKKTFTNFDLYTVNGSTEVDQKVTLALNAVAKNITNNYIKGRPLEHIVFVIHGASLTDTIFNRFFGENDSFDSINPNFKRWNGKVVFVNTTLCNENDSMISEIQDQAAISWLLNDWSGRKPPHWFIGAAYNNKVAEISRPDTYRLFFLKSTLEHNKFPKIESFINMKYNSTSSELIFIKGYWEYFWWFLEKKGIISELYNSARDIKQPESEIIENEWVKLLSTITQESMEDLNLEFVKFIQSRKIENIPQADHHWELVAKDFTLSDNDK</sequence>
<organism evidence="1 2">
    <name type="scientific">Flavobacterium humi</name>
    <dbReference type="NCBI Taxonomy" id="2562683"/>
    <lineage>
        <taxon>Bacteria</taxon>
        <taxon>Pseudomonadati</taxon>
        <taxon>Bacteroidota</taxon>
        <taxon>Flavobacteriia</taxon>
        <taxon>Flavobacteriales</taxon>
        <taxon>Flavobacteriaceae</taxon>
        <taxon>Flavobacterium</taxon>
    </lineage>
</organism>
<keyword evidence="2" id="KW-1185">Reference proteome</keyword>